<dbReference type="EMBL" id="UYRW01006882">
    <property type="protein sequence ID" value="VDM94648.1"/>
    <property type="molecule type" value="Genomic_DNA"/>
</dbReference>
<name>A0A182ES03_ONCOC</name>
<dbReference type="Proteomes" id="UP000271087">
    <property type="component" value="Unassembled WGS sequence"/>
</dbReference>
<evidence type="ECO:0000313" key="1">
    <source>
        <dbReference type="EMBL" id="VDM94648.1"/>
    </source>
</evidence>
<reference evidence="1 2" key="2">
    <citation type="submission" date="2018-08" db="EMBL/GenBank/DDBJ databases">
        <authorList>
            <person name="Laetsch R D."/>
            <person name="Stevens L."/>
            <person name="Kumar S."/>
            <person name="Blaxter L. M."/>
        </authorList>
    </citation>
    <scope>NUCLEOTIDE SEQUENCE [LARGE SCALE GENOMIC DNA]</scope>
</reference>
<protein>
    <submittedName>
        <fullName evidence="3">Tantalus-like domain-containing protein</fullName>
    </submittedName>
</protein>
<gene>
    <name evidence="1" type="ORF">NOO_LOCUS10921</name>
</gene>
<reference evidence="3" key="1">
    <citation type="submission" date="2016-06" db="UniProtKB">
        <authorList>
            <consortium name="WormBaseParasite"/>
        </authorList>
    </citation>
    <scope>IDENTIFICATION</scope>
</reference>
<organism evidence="3">
    <name type="scientific">Onchocerca ochengi</name>
    <name type="common">Filarial nematode worm</name>
    <dbReference type="NCBI Taxonomy" id="42157"/>
    <lineage>
        <taxon>Eukaryota</taxon>
        <taxon>Metazoa</taxon>
        <taxon>Ecdysozoa</taxon>
        <taxon>Nematoda</taxon>
        <taxon>Chromadorea</taxon>
        <taxon>Rhabditida</taxon>
        <taxon>Spirurina</taxon>
        <taxon>Spiruromorpha</taxon>
        <taxon>Filarioidea</taxon>
        <taxon>Onchocercidae</taxon>
        <taxon>Onchocerca</taxon>
    </lineage>
</organism>
<keyword evidence="2" id="KW-1185">Reference proteome</keyword>
<evidence type="ECO:0000313" key="3">
    <source>
        <dbReference type="WBParaSite" id="nOo.2.0.1.t10921-RA"/>
    </source>
</evidence>
<sequence length="88" mass="10364">MNDSLEKAAFGRKHLRRRSSLFFKNAEIDNVITDDISEFSCCNNSNGKMSEEQIITARRKQRRASVHMRKSIYRPRSKAEIRKFEVDL</sequence>
<dbReference type="AlphaFoldDB" id="A0A182ES03"/>
<proteinExistence type="predicted"/>
<evidence type="ECO:0000313" key="2">
    <source>
        <dbReference type="Proteomes" id="UP000271087"/>
    </source>
</evidence>
<accession>A0A182ES03</accession>
<dbReference type="STRING" id="42157.A0A182ES03"/>
<dbReference type="WBParaSite" id="nOo.2.0.1.t10921-RA">
    <property type="protein sequence ID" value="nOo.2.0.1.t10921-RA"/>
    <property type="gene ID" value="nOo.2.0.1.g10921"/>
</dbReference>